<protein>
    <submittedName>
        <fullName evidence="1">Uncharacterized protein</fullName>
    </submittedName>
</protein>
<name>A0A1E7FSL3_9STRA</name>
<dbReference type="InParanoid" id="A0A1E7FSL3"/>
<accession>A0A1E7FSL3</accession>
<reference evidence="1 2" key="1">
    <citation type="submission" date="2016-09" db="EMBL/GenBank/DDBJ databases">
        <title>Extensive genetic diversity and differential bi-allelic expression allows diatom success in the polar Southern Ocean.</title>
        <authorList>
            <consortium name="DOE Joint Genome Institute"/>
            <person name="Mock T."/>
            <person name="Otillar R.P."/>
            <person name="Strauss J."/>
            <person name="Dupont C."/>
            <person name="Frickenhaus S."/>
            <person name="Maumus F."/>
            <person name="Mcmullan M."/>
            <person name="Sanges R."/>
            <person name="Schmutz J."/>
            <person name="Toseland A."/>
            <person name="Valas R."/>
            <person name="Veluchamy A."/>
            <person name="Ward B.J."/>
            <person name="Allen A."/>
            <person name="Barry K."/>
            <person name="Falciatore A."/>
            <person name="Ferrante M."/>
            <person name="Fortunato A.E."/>
            <person name="Gloeckner G."/>
            <person name="Gruber A."/>
            <person name="Hipkin R."/>
            <person name="Janech M."/>
            <person name="Kroth P."/>
            <person name="Leese F."/>
            <person name="Lindquist E."/>
            <person name="Lyon B.R."/>
            <person name="Martin J."/>
            <person name="Mayer C."/>
            <person name="Parker M."/>
            <person name="Quesneville H."/>
            <person name="Raymond J."/>
            <person name="Uhlig C."/>
            <person name="Valentin K.U."/>
            <person name="Worden A.Z."/>
            <person name="Armbrust E.V."/>
            <person name="Bowler C."/>
            <person name="Green B."/>
            <person name="Moulton V."/>
            <person name="Van Oosterhout C."/>
            <person name="Grigoriev I."/>
        </authorList>
    </citation>
    <scope>NUCLEOTIDE SEQUENCE [LARGE SCALE GENOMIC DNA]</scope>
    <source>
        <strain evidence="1 2">CCMP1102</strain>
    </source>
</reference>
<sequence>MILIQQHNDPNFRFSNKNSDTTILINSNVMTLQEKSMEMMMMTKHSANPKKPPFLTKRTSSLPVYPRKVKTKNLFWFIPRDQRNQYQYRTNGDSNNECNKTSQKRRKITCCTELSDKVALQWQASASCASCSESDATHHEHFIEELYDDDDNDCQLFGLQFIESQQAQGEIGFEGTIESK</sequence>
<organism evidence="1 2">
    <name type="scientific">Fragilariopsis cylindrus CCMP1102</name>
    <dbReference type="NCBI Taxonomy" id="635003"/>
    <lineage>
        <taxon>Eukaryota</taxon>
        <taxon>Sar</taxon>
        <taxon>Stramenopiles</taxon>
        <taxon>Ochrophyta</taxon>
        <taxon>Bacillariophyta</taxon>
        <taxon>Bacillariophyceae</taxon>
        <taxon>Bacillariophycidae</taxon>
        <taxon>Bacillariales</taxon>
        <taxon>Bacillariaceae</taxon>
        <taxon>Fragilariopsis</taxon>
    </lineage>
</organism>
<evidence type="ECO:0000313" key="2">
    <source>
        <dbReference type="Proteomes" id="UP000095751"/>
    </source>
</evidence>
<dbReference type="EMBL" id="KV784354">
    <property type="protein sequence ID" value="OEU21097.1"/>
    <property type="molecule type" value="Genomic_DNA"/>
</dbReference>
<dbReference type="Proteomes" id="UP000095751">
    <property type="component" value="Unassembled WGS sequence"/>
</dbReference>
<gene>
    <name evidence="1" type="ORF">FRACYDRAFT_267860</name>
</gene>
<proteinExistence type="predicted"/>
<dbReference type="AlphaFoldDB" id="A0A1E7FSL3"/>
<keyword evidence="2" id="KW-1185">Reference proteome</keyword>
<evidence type="ECO:0000313" key="1">
    <source>
        <dbReference type="EMBL" id="OEU21097.1"/>
    </source>
</evidence>
<dbReference type="KEGG" id="fcy:FRACYDRAFT_267860"/>